<evidence type="ECO:0000313" key="24">
    <source>
        <dbReference type="Proteomes" id="UP000310158"/>
    </source>
</evidence>
<keyword evidence="13 18" id="KW-0560">Oxidoreductase</keyword>
<dbReference type="Proteomes" id="UP000310158">
    <property type="component" value="Unassembled WGS sequence"/>
</dbReference>
<comment type="subcellular location">
    <subcellularLocation>
        <location evidence="1">Endoplasmic reticulum membrane</location>
        <topology evidence="1">Multi-pass membrane protein</topology>
    </subcellularLocation>
</comment>
<dbReference type="InterPro" id="IPR036400">
    <property type="entry name" value="Cyt_B5-like_heme/steroid_sf"/>
</dbReference>
<keyword evidence="15 18" id="KW-0443">Lipid metabolism</keyword>
<keyword evidence="16 18" id="KW-0472">Membrane</keyword>
<evidence type="ECO:0000256" key="10">
    <source>
        <dbReference type="ARBA" id="ARBA00022832"/>
    </source>
</evidence>
<evidence type="ECO:0000256" key="6">
    <source>
        <dbReference type="ARBA" id="ARBA00022617"/>
    </source>
</evidence>
<feature type="transmembrane region" description="Helical" evidence="21">
    <location>
        <begin position="246"/>
        <end position="267"/>
    </location>
</feature>
<evidence type="ECO:0000256" key="13">
    <source>
        <dbReference type="ARBA" id="ARBA00023002"/>
    </source>
</evidence>
<feature type="transmembrane region" description="Helical" evidence="21">
    <location>
        <begin position="173"/>
        <end position="194"/>
    </location>
</feature>
<dbReference type="GO" id="GO:0005789">
    <property type="term" value="C:endoplasmic reticulum membrane"/>
    <property type="evidence" value="ECO:0007669"/>
    <property type="project" value="UniProtKB-SubCell"/>
</dbReference>
<dbReference type="InterPro" id="IPR006694">
    <property type="entry name" value="Fatty_acid_hydroxylase"/>
</dbReference>
<evidence type="ECO:0000256" key="4">
    <source>
        <dbReference type="ARBA" id="ARBA00005747"/>
    </source>
</evidence>
<keyword evidence="7 21" id="KW-0812">Transmembrane</keyword>
<accession>A0A4S4M3H3</accession>
<feature type="binding site" evidence="19">
    <location>
        <position position="341"/>
    </location>
    <ligand>
        <name>Zn(2+)</name>
        <dbReference type="ChEBI" id="CHEBI:29105"/>
        <label>1</label>
    </ligand>
</feature>
<protein>
    <recommendedName>
        <fullName evidence="18">Ceramide very long chain fatty acid hydroxylase</fullName>
        <ecNumber evidence="18">1.-.-.-</ecNumber>
    </recommendedName>
</protein>
<evidence type="ECO:0000256" key="15">
    <source>
        <dbReference type="ARBA" id="ARBA00023098"/>
    </source>
</evidence>
<keyword evidence="17 18" id="KW-0275">Fatty acid biosynthesis</keyword>
<feature type="transmembrane region" description="Helical" evidence="21">
    <location>
        <begin position="294"/>
        <end position="315"/>
    </location>
</feature>
<comment type="pathway">
    <text evidence="3">Lipid metabolism.</text>
</comment>
<evidence type="ECO:0000256" key="2">
    <source>
        <dbReference type="ARBA" id="ARBA00004991"/>
    </source>
</evidence>
<dbReference type="SUPFAM" id="SSF55856">
    <property type="entry name" value="Cytochrome b5-like heme/steroid binding domain"/>
    <property type="match status" value="1"/>
</dbReference>
<dbReference type="Gene3D" id="3.10.120.10">
    <property type="entry name" value="Cytochrome b5-like heme/steroid binding domain"/>
    <property type="match status" value="1"/>
</dbReference>
<dbReference type="InterPro" id="IPR001199">
    <property type="entry name" value="Cyt_B5-like_heme/steroid-bd"/>
</dbReference>
<evidence type="ECO:0000259" key="22">
    <source>
        <dbReference type="PROSITE" id="PS50255"/>
    </source>
</evidence>
<dbReference type="FunFam" id="3.10.120.10:FF:000007">
    <property type="entry name" value="Sulfite oxidase, mitochondrial"/>
    <property type="match status" value="1"/>
</dbReference>
<evidence type="ECO:0000256" key="1">
    <source>
        <dbReference type="ARBA" id="ARBA00004477"/>
    </source>
</evidence>
<feature type="binding site" evidence="19">
    <location>
        <position position="338"/>
    </location>
    <ligand>
        <name>Zn(2+)</name>
        <dbReference type="ChEBI" id="CHEBI:29105"/>
        <label>1</label>
    </ligand>
</feature>
<dbReference type="OrthoDB" id="2204368at2759"/>
<gene>
    <name evidence="23" type="ORF">EW146_g1565</name>
</gene>
<evidence type="ECO:0000256" key="16">
    <source>
        <dbReference type="ARBA" id="ARBA00023136"/>
    </source>
</evidence>
<dbReference type="Pfam" id="PF00173">
    <property type="entry name" value="Cyt-b5"/>
    <property type="match status" value="1"/>
</dbReference>
<comment type="cofactor">
    <cofactor evidence="20">
        <name>Fe cation</name>
        <dbReference type="ChEBI" id="CHEBI:24875"/>
    </cofactor>
</comment>
<sequence length="367" mass="42491">MSKRIRIFTSEDVEAHNSAASCWVTYKGRVYDVTCFLADHPGGDDLVLKHAGKDVELAMTNVEEHEHSESAYDMLEEFIIGRLGVGESLVSEDWVPADDFQPEDTDEAKDFEKNMFLDLRKPLLIQMWEANFSKSYYLQQVHQPRHLAESVRLFGPDYLEIFSRTAWYVVPTIWLPIAGYLGLRSVFQFAGPVAPFLVNPSLPLASLFSLPMDAYVKTGLCFLFGNFVWTILEYTLHRFLFHIDYYLPDTPIFLTVHFLLHGVHHYLPMDRLRLVMPPAMFTALSLPFTRLAHFLFPAAMANGVISGAFFFYVIYDCMHYAMHHTKLPAYLREQKKYHLAHHYKNFELGFGVTSKFWDYIFNTILPV</sequence>
<evidence type="ECO:0000256" key="14">
    <source>
        <dbReference type="ARBA" id="ARBA00023004"/>
    </source>
</evidence>
<evidence type="ECO:0000256" key="11">
    <source>
        <dbReference type="ARBA" id="ARBA00022833"/>
    </source>
</evidence>
<dbReference type="PANTHER" id="PTHR12863:SF1">
    <property type="entry name" value="FATTY ACID 2-HYDROXYLASE"/>
    <property type="match status" value="1"/>
</dbReference>
<evidence type="ECO:0000256" key="3">
    <source>
        <dbReference type="ARBA" id="ARBA00005189"/>
    </source>
</evidence>
<evidence type="ECO:0000313" key="23">
    <source>
        <dbReference type="EMBL" id="THH19662.1"/>
    </source>
</evidence>
<feature type="binding site" evidence="19">
    <location>
        <position position="264"/>
    </location>
    <ligand>
        <name>Zn(2+)</name>
        <dbReference type="ChEBI" id="CHEBI:29105"/>
        <label>1</label>
    </ligand>
</feature>
<comment type="caution">
    <text evidence="23">The sequence shown here is derived from an EMBL/GenBank/DDBJ whole genome shotgun (WGS) entry which is preliminary data.</text>
</comment>
<name>A0A4S4M3H3_9AGAM</name>
<comment type="cofactor">
    <cofactor evidence="18 19">
        <name>Zn(2+)</name>
        <dbReference type="ChEBI" id="CHEBI:29105"/>
    </cofactor>
    <text evidence="18 19">Binds 2 Zn(2+) ions per subunit that likely form a catalytic dimetal center.</text>
</comment>
<keyword evidence="12 21" id="KW-1133">Transmembrane helix</keyword>
<feature type="binding site" evidence="19">
    <location>
        <position position="265"/>
    </location>
    <ligand>
        <name>Zn(2+)</name>
        <dbReference type="ChEBI" id="CHEBI:29105"/>
        <label>1</label>
    </ligand>
</feature>
<comment type="function">
    <text evidence="18">Ceramide hydroxylase involved in the hydroxylation of sphingolipid-associated very long chain fatty acids. Postulated to hydroxylate the very long chain fatty acid of dihydroceramides and phytoceramides at C-2.</text>
</comment>
<evidence type="ECO:0000256" key="12">
    <source>
        <dbReference type="ARBA" id="ARBA00022989"/>
    </source>
</evidence>
<feature type="binding site" evidence="19">
    <location>
        <position position="323"/>
    </location>
    <ligand>
        <name>Zn(2+)</name>
        <dbReference type="ChEBI" id="CHEBI:29105"/>
        <label>1</label>
    </ligand>
</feature>
<dbReference type="Pfam" id="PF04116">
    <property type="entry name" value="FA_hydroxylase"/>
    <property type="match status" value="1"/>
</dbReference>
<feature type="binding site" evidence="19">
    <location>
        <position position="261"/>
    </location>
    <ligand>
        <name>Zn(2+)</name>
        <dbReference type="ChEBI" id="CHEBI:29105"/>
        <label>1</label>
    </ligand>
</feature>
<dbReference type="InterPro" id="IPR018506">
    <property type="entry name" value="Cyt_B5_heme-BS"/>
</dbReference>
<dbReference type="PROSITE" id="PS00191">
    <property type="entry name" value="CYTOCHROME_B5_1"/>
    <property type="match status" value="1"/>
</dbReference>
<evidence type="ECO:0000256" key="21">
    <source>
        <dbReference type="SAM" id="Phobius"/>
    </source>
</evidence>
<dbReference type="EC" id="1.-.-.-" evidence="18"/>
<evidence type="ECO:0000256" key="19">
    <source>
        <dbReference type="PIRSR" id="PIRSR005149-1"/>
    </source>
</evidence>
<dbReference type="AlphaFoldDB" id="A0A4S4M3H3"/>
<feature type="domain" description="Cytochrome b5 heme-binding" evidence="22">
    <location>
        <begin position="5"/>
        <end position="84"/>
    </location>
</feature>
<dbReference type="GO" id="GO:0005506">
    <property type="term" value="F:iron ion binding"/>
    <property type="evidence" value="ECO:0007669"/>
    <property type="project" value="UniProtKB-UniRule"/>
</dbReference>
<feature type="binding site" evidence="19">
    <location>
        <position position="319"/>
    </location>
    <ligand>
        <name>Zn(2+)</name>
        <dbReference type="ChEBI" id="CHEBI:29105"/>
        <label>1</label>
    </ligand>
</feature>
<evidence type="ECO:0000256" key="9">
    <source>
        <dbReference type="ARBA" id="ARBA00022824"/>
    </source>
</evidence>
<feature type="binding site" evidence="19">
    <location>
        <position position="237"/>
    </location>
    <ligand>
        <name>Zn(2+)</name>
        <dbReference type="ChEBI" id="CHEBI:29105"/>
        <label>1</label>
    </ligand>
</feature>
<evidence type="ECO:0000256" key="18">
    <source>
        <dbReference type="PIRNR" id="PIRNR005149"/>
    </source>
</evidence>
<dbReference type="PANTHER" id="PTHR12863">
    <property type="entry name" value="FATTY ACID HYDROXYLASE"/>
    <property type="match status" value="1"/>
</dbReference>
<dbReference type="PROSITE" id="PS50255">
    <property type="entry name" value="CYTOCHROME_B5_2"/>
    <property type="match status" value="1"/>
</dbReference>
<dbReference type="GO" id="GO:0006633">
    <property type="term" value="P:fatty acid biosynthetic process"/>
    <property type="evidence" value="ECO:0007669"/>
    <property type="project" value="UniProtKB-KW"/>
</dbReference>
<evidence type="ECO:0000256" key="5">
    <source>
        <dbReference type="ARBA" id="ARBA00022516"/>
    </source>
</evidence>
<keyword evidence="5 18" id="KW-0444">Lipid biosynthesis</keyword>
<evidence type="ECO:0000256" key="17">
    <source>
        <dbReference type="ARBA" id="ARBA00023160"/>
    </source>
</evidence>
<dbReference type="EMBL" id="SGPL01000039">
    <property type="protein sequence ID" value="THH19662.1"/>
    <property type="molecule type" value="Genomic_DNA"/>
</dbReference>
<feature type="binding site" description="axial binding residue" evidence="20">
    <location>
        <position position="40"/>
    </location>
    <ligand>
        <name>heme</name>
        <dbReference type="ChEBI" id="CHEBI:30413"/>
    </ligand>
    <ligandPart>
        <name>Fe</name>
        <dbReference type="ChEBI" id="CHEBI:18248"/>
    </ligandPart>
</feature>
<dbReference type="PRINTS" id="PR00363">
    <property type="entry name" value="CYTOCHROMEB5"/>
</dbReference>
<feature type="binding site" description="axial binding residue" evidence="20">
    <location>
        <position position="67"/>
    </location>
    <ligand>
        <name>heme</name>
        <dbReference type="ChEBI" id="CHEBI:30413"/>
    </ligand>
    <ligandPart>
        <name>Fe</name>
        <dbReference type="ChEBI" id="CHEBI:18248"/>
    </ligandPart>
</feature>
<organism evidence="23 24">
    <name type="scientific">Bondarzewia mesenterica</name>
    <dbReference type="NCBI Taxonomy" id="1095465"/>
    <lineage>
        <taxon>Eukaryota</taxon>
        <taxon>Fungi</taxon>
        <taxon>Dikarya</taxon>
        <taxon>Basidiomycota</taxon>
        <taxon>Agaricomycotina</taxon>
        <taxon>Agaricomycetes</taxon>
        <taxon>Russulales</taxon>
        <taxon>Bondarzewiaceae</taxon>
        <taxon>Bondarzewia</taxon>
    </lineage>
</organism>
<evidence type="ECO:0000256" key="7">
    <source>
        <dbReference type="ARBA" id="ARBA00022692"/>
    </source>
</evidence>
<evidence type="ECO:0000256" key="20">
    <source>
        <dbReference type="PIRSR" id="PIRSR005149-50"/>
    </source>
</evidence>
<keyword evidence="24" id="KW-1185">Reference proteome</keyword>
<dbReference type="GO" id="GO:0020037">
    <property type="term" value="F:heme binding"/>
    <property type="evidence" value="ECO:0007669"/>
    <property type="project" value="InterPro"/>
</dbReference>
<feature type="binding site" evidence="19">
    <location>
        <position position="342"/>
    </location>
    <ligand>
        <name>Zn(2+)</name>
        <dbReference type="ChEBI" id="CHEBI:29105"/>
        <label>1</label>
    </ligand>
</feature>
<evidence type="ECO:0000256" key="8">
    <source>
        <dbReference type="ARBA" id="ARBA00022723"/>
    </source>
</evidence>
<comment type="similarity">
    <text evidence="4 18">Belongs to the sterol desaturase family. SCS7 subfamily.</text>
</comment>
<dbReference type="SMART" id="SM01117">
    <property type="entry name" value="Cyt-b5"/>
    <property type="match status" value="1"/>
</dbReference>
<dbReference type="PIRSF" id="PIRSF005149">
    <property type="entry name" value="IPC-B_HD"/>
    <property type="match status" value="1"/>
</dbReference>
<dbReference type="InterPro" id="IPR014430">
    <property type="entry name" value="Scs7"/>
</dbReference>
<keyword evidence="9 18" id="KW-0256">Endoplasmic reticulum</keyword>
<comment type="pathway">
    <text evidence="2">Sphingolipid metabolism.</text>
</comment>
<keyword evidence="14 18" id="KW-0408">Iron</keyword>
<dbReference type="GO" id="GO:0080132">
    <property type="term" value="F:fatty acid 2-hydroxylase activity"/>
    <property type="evidence" value="ECO:0007669"/>
    <property type="project" value="InterPro"/>
</dbReference>
<feature type="binding site" evidence="19">
    <location>
        <position position="242"/>
    </location>
    <ligand>
        <name>Zn(2+)</name>
        <dbReference type="ChEBI" id="CHEBI:29105"/>
        <label>1</label>
    </ligand>
</feature>
<proteinExistence type="inferred from homology"/>
<keyword evidence="10 18" id="KW-0276">Fatty acid metabolism</keyword>
<feature type="transmembrane region" description="Helical" evidence="21">
    <location>
        <begin position="214"/>
        <end position="234"/>
    </location>
</feature>
<keyword evidence="8 18" id="KW-0479">Metal-binding</keyword>
<keyword evidence="6 20" id="KW-0349">Heme</keyword>
<reference evidence="23 24" key="1">
    <citation type="submission" date="2019-02" db="EMBL/GenBank/DDBJ databases">
        <title>Genome sequencing of the rare red list fungi Bondarzewia mesenterica.</title>
        <authorList>
            <person name="Buettner E."/>
            <person name="Kellner H."/>
        </authorList>
    </citation>
    <scope>NUCLEOTIDE SEQUENCE [LARGE SCALE GENOMIC DNA]</scope>
    <source>
        <strain evidence="23 24">DSM 108281</strain>
    </source>
</reference>
<keyword evidence="11 19" id="KW-0862">Zinc</keyword>